<dbReference type="KEGG" id="tad:TRIADDRAFT_64039"/>
<name>B3S067_TRIAD</name>
<organism evidence="2 3">
    <name type="scientific">Trichoplax adhaerens</name>
    <name type="common">Trichoplax reptans</name>
    <dbReference type="NCBI Taxonomy" id="10228"/>
    <lineage>
        <taxon>Eukaryota</taxon>
        <taxon>Metazoa</taxon>
        <taxon>Placozoa</taxon>
        <taxon>Uniplacotomia</taxon>
        <taxon>Trichoplacea</taxon>
        <taxon>Trichoplacidae</taxon>
        <taxon>Trichoplax</taxon>
    </lineage>
</organism>
<gene>
    <name evidence="2" type="ORF">TRIADDRAFT_64039</name>
</gene>
<evidence type="ECO:0000313" key="3">
    <source>
        <dbReference type="Proteomes" id="UP000009022"/>
    </source>
</evidence>
<dbReference type="OMA" id="NAPDYEE"/>
<dbReference type="InterPro" id="IPR053819">
    <property type="entry name" value="TEADIR3_omega_loop"/>
</dbReference>
<protein>
    <submittedName>
        <fullName evidence="2">Expressed protein</fullName>
    </submittedName>
</protein>
<dbReference type="InParanoid" id="B3S067"/>
<sequence>MSLKLLSNPSNSNRRNNSKSEPVQFDINTDLEYIKLPRIDKIKKKQSEIEKPPSTLGKKCREHSLRIRRMKEPLPMRQRALPQSFWQELETSETSRQPLPTSLPPLFVHDSYEDIASTRPVTPPGEKILPRPAKFKKITHGDPHLLFRLFDGAQDQNKKSTPTTKRGRPSRKSRLMNAPDYEEDPYLSVNFPSLSLHESKKDLNPPALAIMKMDVNSFTTIDLPVLTENVNYSAILSDVVAKM</sequence>
<feature type="compositionally biased region" description="Basic residues" evidence="1">
    <location>
        <begin position="165"/>
        <end position="174"/>
    </location>
</feature>
<reference evidence="2 3" key="1">
    <citation type="journal article" date="2008" name="Nature">
        <title>The Trichoplax genome and the nature of placozoans.</title>
        <authorList>
            <person name="Srivastava M."/>
            <person name="Begovic E."/>
            <person name="Chapman J."/>
            <person name="Putnam N.H."/>
            <person name="Hellsten U."/>
            <person name="Kawashima T."/>
            <person name="Kuo A."/>
            <person name="Mitros T."/>
            <person name="Salamov A."/>
            <person name="Carpenter M.L."/>
            <person name="Signorovitch A.Y."/>
            <person name="Moreno M.A."/>
            <person name="Kamm K."/>
            <person name="Grimwood J."/>
            <person name="Schmutz J."/>
            <person name="Shapiro H."/>
            <person name="Grigoriev I.V."/>
            <person name="Buss L.W."/>
            <person name="Schierwater B."/>
            <person name="Dellaporta S.L."/>
            <person name="Rokhsar D.S."/>
        </authorList>
    </citation>
    <scope>NUCLEOTIDE SEQUENCE [LARGE SCALE GENOMIC DNA]</scope>
    <source>
        <strain evidence="2 3">Grell-BS-1999</strain>
    </source>
</reference>
<dbReference type="Pfam" id="PF15238">
    <property type="entry name" value="TEADIR3"/>
    <property type="match status" value="1"/>
</dbReference>
<dbReference type="GeneID" id="6754692"/>
<evidence type="ECO:0000313" key="2">
    <source>
        <dbReference type="EMBL" id="EDV24336.1"/>
    </source>
</evidence>
<accession>B3S067</accession>
<dbReference type="AlphaFoldDB" id="B3S067"/>
<feature type="region of interest" description="Disordered" evidence="1">
    <location>
        <begin position="150"/>
        <end position="179"/>
    </location>
</feature>
<dbReference type="Proteomes" id="UP000009022">
    <property type="component" value="Unassembled WGS sequence"/>
</dbReference>
<feature type="compositionally biased region" description="Low complexity" evidence="1">
    <location>
        <begin position="1"/>
        <end position="15"/>
    </location>
</feature>
<proteinExistence type="predicted"/>
<dbReference type="RefSeq" id="XP_002113862.1">
    <property type="nucleotide sequence ID" value="XM_002113826.1"/>
</dbReference>
<keyword evidence="3" id="KW-1185">Reference proteome</keyword>
<feature type="region of interest" description="Disordered" evidence="1">
    <location>
        <begin position="1"/>
        <end position="26"/>
    </location>
</feature>
<dbReference type="CTD" id="6754692"/>
<evidence type="ECO:0000256" key="1">
    <source>
        <dbReference type="SAM" id="MobiDB-lite"/>
    </source>
</evidence>
<dbReference type="HOGENOM" id="CLU_1143863_0_0_1"/>
<dbReference type="OrthoDB" id="10058719at2759"/>
<dbReference type="EMBL" id="DS985246">
    <property type="protein sequence ID" value="EDV24336.1"/>
    <property type="molecule type" value="Genomic_DNA"/>
</dbReference>